<dbReference type="AlphaFoldDB" id="A0A7U4J6U4"/>
<reference evidence="1 2" key="2">
    <citation type="submission" date="2015-02" db="EMBL/GenBank/DDBJ databases">
        <title>The complete genome of Sphingomonas hengshuiensis sp. WHSC-8 isolated from soil of Hengshui Lake.</title>
        <authorList>
            <person name="Wei S."/>
            <person name="Guo J."/>
            <person name="Su C."/>
            <person name="Wu R."/>
            <person name="Zhang Z."/>
            <person name="Liang K."/>
            <person name="Li H."/>
            <person name="Wang T."/>
            <person name="Liu H."/>
            <person name="Zhang C."/>
            <person name="Li Z."/>
            <person name="Wang Q."/>
            <person name="Meng J."/>
        </authorList>
    </citation>
    <scope>NUCLEOTIDE SEQUENCE [LARGE SCALE GENOMIC DNA]</scope>
    <source>
        <strain evidence="1 2">WHSC-8</strain>
    </source>
</reference>
<protein>
    <submittedName>
        <fullName evidence="1">Uncharacterized protein</fullName>
    </submittedName>
</protein>
<keyword evidence="2" id="KW-1185">Reference proteome</keyword>
<dbReference type="OrthoDB" id="8480809at2"/>
<dbReference type="EMBL" id="CP010836">
    <property type="protein sequence ID" value="AJP71320.1"/>
    <property type="molecule type" value="Genomic_DNA"/>
</dbReference>
<gene>
    <name evidence="1" type="ORF">TS85_05290</name>
</gene>
<organism evidence="1 2">
    <name type="scientific">Sphingomonas hengshuiensis</name>
    <dbReference type="NCBI Taxonomy" id="1609977"/>
    <lineage>
        <taxon>Bacteria</taxon>
        <taxon>Pseudomonadati</taxon>
        <taxon>Pseudomonadota</taxon>
        <taxon>Alphaproteobacteria</taxon>
        <taxon>Sphingomonadales</taxon>
        <taxon>Sphingomonadaceae</taxon>
        <taxon>Sphingomonas</taxon>
    </lineage>
</organism>
<evidence type="ECO:0000313" key="1">
    <source>
        <dbReference type="EMBL" id="AJP71320.1"/>
    </source>
</evidence>
<name>A0A7U4J6U4_9SPHN</name>
<dbReference type="RefSeq" id="WP_044330856.1">
    <property type="nucleotide sequence ID" value="NZ_CP010836.1"/>
</dbReference>
<proteinExistence type="predicted"/>
<accession>A0A7U4J6U4</accession>
<evidence type="ECO:0000313" key="2">
    <source>
        <dbReference type="Proteomes" id="UP000032300"/>
    </source>
</evidence>
<reference evidence="1 2" key="1">
    <citation type="journal article" date="2015" name="Int. J. Syst. Evol. Microbiol.">
        <title>Sphingomonas hengshuiensis sp. nov., isolated from lake wetland.</title>
        <authorList>
            <person name="Wei S."/>
            <person name="Wang T."/>
            <person name="Liu H."/>
            <person name="Zhang C."/>
            <person name="Guo J."/>
            <person name="Wang Q."/>
            <person name="Liang K."/>
            <person name="Zhang Z."/>
        </authorList>
    </citation>
    <scope>NUCLEOTIDE SEQUENCE [LARGE SCALE GENOMIC DNA]</scope>
    <source>
        <strain evidence="1 2">WHSC-8</strain>
    </source>
</reference>
<dbReference type="KEGG" id="sphi:TS85_05290"/>
<dbReference type="Proteomes" id="UP000032300">
    <property type="component" value="Chromosome"/>
</dbReference>
<sequence>MGGVDYDWLEGMQRVMRAEVKLDEHWVEIISLHAALETEIDAMLVLSLPCGEAVTSNRPRITFGHKVAILKAAWKGEREEAEKLCAILLTFNELRNAVAHPEMKKTAAEVAKLTAAYKALVPDMGHEPTVAEIAQGAVAFMGDGILPHELEEIVGKLDHLVHDEMPAALGRRPTATEVGDASKK</sequence>